<dbReference type="EMBL" id="QRJE01000026">
    <property type="protein sequence ID" value="RHH08909.1"/>
    <property type="molecule type" value="Genomic_DNA"/>
</dbReference>
<dbReference type="AlphaFoldDB" id="A0A396BRD6"/>
<dbReference type="RefSeq" id="WP_005819735.1">
    <property type="nucleotide sequence ID" value="NZ_CABJEQ010000005.1"/>
</dbReference>
<evidence type="ECO:0000313" key="1">
    <source>
        <dbReference type="EMBL" id="RHH08909.1"/>
    </source>
</evidence>
<organism evidence="1 2">
    <name type="scientific">Bacteroides fragilis</name>
    <dbReference type="NCBI Taxonomy" id="817"/>
    <lineage>
        <taxon>Bacteria</taxon>
        <taxon>Pseudomonadati</taxon>
        <taxon>Bacteroidota</taxon>
        <taxon>Bacteroidia</taxon>
        <taxon>Bacteroidales</taxon>
        <taxon>Bacteroidaceae</taxon>
        <taxon>Bacteroides</taxon>
    </lineage>
</organism>
<dbReference type="Proteomes" id="UP000266644">
    <property type="component" value="Unassembled WGS sequence"/>
</dbReference>
<reference evidence="1 2" key="1">
    <citation type="submission" date="2018-08" db="EMBL/GenBank/DDBJ databases">
        <title>A genome reference for cultivated species of the human gut microbiota.</title>
        <authorList>
            <person name="Zou Y."/>
            <person name="Xue W."/>
            <person name="Luo G."/>
        </authorList>
    </citation>
    <scope>NUCLEOTIDE SEQUENCE [LARGE SCALE GENOMIC DNA]</scope>
    <source>
        <strain evidence="1 2">AM18-6</strain>
    </source>
</reference>
<name>A0A396BRD6_BACFG</name>
<evidence type="ECO:0000313" key="2">
    <source>
        <dbReference type="Proteomes" id="UP000266644"/>
    </source>
</evidence>
<comment type="caution">
    <text evidence="1">The sequence shown here is derived from an EMBL/GenBank/DDBJ whole genome shotgun (WGS) entry which is preliminary data.</text>
</comment>
<gene>
    <name evidence="1" type="ORF">DW228_16000</name>
</gene>
<sequence length="144" mass="16397">MDNIKSLLELYDDEEKDVFKSILISFFPIYLTGYLFFPTFQVLDIWKSLFLIAGVDVMLNFTLLFIVTPIEKEDSKFRCQMVLYSILLMIIVSAVSGSFIGFSASILVVGTMPILLGLFLLSSFIRKAEKEKDKTMSSKEIPPQ</sequence>
<proteinExistence type="predicted"/>
<protein>
    <submittedName>
        <fullName evidence="1">Uncharacterized protein</fullName>
    </submittedName>
</protein>
<accession>A0A396BRD6</accession>